<dbReference type="PANTHER" id="PTHR46211">
    <property type="entry name" value="GLYCEROPHOSPHORYL DIESTER PHOSPHODIESTERASE"/>
    <property type="match status" value="1"/>
</dbReference>
<dbReference type="Proteomes" id="UP000439994">
    <property type="component" value="Unassembled WGS sequence"/>
</dbReference>
<dbReference type="PROSITE" id="PS51704">
    <property type="entry name" value="GP_PDE"/>
    <property type="match status" value="1"/>
</dbReference>
<dbReference type="AlphaFoldDB" id="A0A6N8F9H1"/>
<dbReference type="InterPro" id="IPR017946">
    <property type="entry name" value="PLC-like_Pdiesterase_TIM-brl"/>
</dbReference>
<accession>A0A6N8F9H1</accession>
<organism evidence="2 3">
    <name type="scientific">Psychrosphaera haliotis</name>
    <dbReference type="NCBI Taxonomy" id="555083"/>
    <lineage>
        <taxon>Bacteria</taxon>
        <taxon>Pseudomonadati</taxon>
        <taxon>Pseudomonadota</taxon>
        <taxon>Gammaproteobacteria</taxon>
        <taxon>Alteromonadales</taxon>
        <taxon>Pseudoalteromonadaceae</taxon>
        <taxon>Psychrosphaera</taxon>
    </lineage>
</organism>
<dbReference type="PANTHER" id="PTHR46211:SF1">
    <property type="entry name" value="GLYCEROPHOSPHODIESTER PHOSPHODIESTERASE, CYTOPLASMIC"/>
    <property type="match status" value="1"/>
</dbReference>
<name>A0A6N8F9H1_9GAMM</name>
<dbReference type="OrthoDB" id="9795622at2"/>
<dbReference type="InterPro" id="IPR030395">
    <property type="entry name" value="GP_PDE_dom"/>
</dbReference>
<feature type="domain" description="GP-PDE" evidence="1">
    <location>
        <begin position="1"/>
        <end position="229"/>
    </location>
</feature>
<proteinExistence type="predicted"/>
<protein>
    <recommendedName>
        <fullName evidence="1">GP-PDE domain-containing protein</fullName>
    </recommendedName>
</protein>
<dbReference type="Gene3D" id="3.20.20.190">
    <property type="entry name" value="Phosphatidylinositol (PI) phosphodiesterase"/>
    <property type="match status" value="1"/>
</dbReference>
<dbReference type="RefSeq" id="WP_155696449.1">
    <property type="nucleotide sequence ID" value="NZ_WOCD01000005.1"/>
</dbReference>
<reference evidence="2 3" key="1">
    <citation type="submission" date="2019-11" db="EMBL/GenBank/DDBJ databases">
        <title>P. haliotis isolates from Z. marina roots.</title>
        <authorList>
            <person name="Cohen M."/>
            <person name="Jospin G."/>
            <person name="Eisen J.A."/>
            <person name="Coil D.A."/>
        </authorList>
    </citation>
    <scope>NUCLEOTIDE SEQUENCE [LARGE SCALE GENOMIC DNA]</scope>
    <source>
        <strain evidence="2 3">UCD-MCMsp1aY</strain>
    </source>
</reference>
<dbReference type="GO" id="GO:0006629">
    <property type="term" value="P:lipid metabolic process"/>
    <property type="evidence" value="ECO:0007669"/>
    <property type="project" value="InterPro"/>
</dbReference>
<sequence>MIVFAHRGESAIHPENSQVAIRHCNDQMMDGIEVDVFETENDFVIFHDRWLTRLLNIDKHVTQLTDYDLATIKGNDGEPLPTLAWLIEYCAQFSFTLNIEIKYLKSIHKFEKELSRLCTQHNFDRSRLLISSFNHHYLENIATHLPDLKLGLLLAVNPINIELLLKDFPLYSVHLDMDCLNKALIHKIQSFGLKVFVFTVDHTEEIEWLFNVGANGIFANHPRQAFNIIEQLKPTPTS</sequence>
<dbReference type="GO" id="GO:0008081">
    <property type="term" value="F:phosphoric diester hydrolase activity"/>
    <property type="evidence" value="ECO:0007669"/>
    <property type="project" value="InterPro"/>
</dbReference>
<evidence type="ECO:0000313" key="2">
    <source>
        <dbReference type="EMBL" id="MUH73255.1"/>
    </source>
</evidence>
<evidence type="ECO:0000313" key="3">
    <source>
        <dbReference type="Proteomes" id="UP000439994"/>
    </source>
</evidence>
<dbReference type="Pfam" id="PF03009">
    <property type="entry name" value="GDPD"/>
    <property type="match status" value="1"/>
</dbReference>
<keyword evidence="3" id="KW-1185">Reference proteome</keyword>
<dbReference type="SUPFAM" id="SSF51695">
    <property type="entry name" value="PLC-like phosphodiesterases"/>
    <property type="match status" value="1"/>
</dbReference>
<gene>
    <name evidence="2" type="ORF">GNP35_12630</name>
</gene>
<dbReference type="EMBL" id="WOCD01000005">
    <property type="protein sequence ID" value="MUH73255.1"/>
    <property type="molecule type" value="Genomic_DNA"/>
</dbReference>
<evidence type="ECO:0000259" key="1">
    <source>
        <dbReference type="PROSITE" id="PS51704"/>
    </source>
</evidence>
<comment type="caution">
    <text evidence="2">The sequence shown here is derived from an EMBL/GenBank/DDBJ whole genome shotgun (WGS) entry which is preliminary data.</text>
</comment>